<reference evidence="1 2" key="1">
    <citation type="submission" date="2023-04" db="EMBL/GenBank/DDBJ databases">
        <title>Genome Sequence of Selenomonas sputigena ATCC 33150.</title>
        <authorList>
            <person name="Miller D.P."/>
            <person name="Anvari S."/>
            <person name="Polson S.W."/>
            <person name="Macdonald M."/>
            <person name="Mcdowell J.V."/>
        </authorList>
    </citation>
    <scope>NUCLEOTIDE SEQUENCE [LARGE SCALE GENOMIC DNA]</scope>
    <source>
        <strain evidence="1 2">ATCC 33150</strain>
    </source>
</reference>
<keyword evidence="2" id="KW-1185">Reference proteome</keyword>
<dbReference type="EMBL" id="JARVLH010000007">
    <property type="protein sequence ID" value="MEX5286051.1"/>
    <property type="molecule type" value="Genomic_DNA"/>
</dbReference>
<comment type="caution">
    <text evidence="1">The sequence shown here is derived from an EMBL/GenBank/DDBJ whole genome shotgun (WGS) entry which is preliminary data.</text>
</comment>
<evidence type="ECO:0000313" key="1">
    <source>
        <dbReference type="EMBL" id="MEX5286051.1"/>
    </source>
</evidence>
<accession>A0ABV3X786</accession>
<sequence>MTTENSTNIEDLISLIRRYFPSNLSYDDPAYQSSVEHQRLLKRQKEMLENTSFLECLTSKLEQISYPYPLINWIDLEEYPDIEYKILLHKNQDILDNSDLLLTQLKGVRRDIFLWVSIIGKYYYYSIEKMIKKSDKYYFCYDVLHEEEEVKMTHRLEQFFMHKGYAKLPEDAANYIIEDIETELSVRGETTIFKCLFNDLWTNKITNLGIWMP</sequence>
<dbReference type="RefSeq" id="WP_368847768.1">
    <property type="nucleotide sequence ID" value="NZ_CP194411.1"/>
</dbReference>
<evidence type="ECO:0000313" key="2">
    <source>
        <dbReference type="Proteomes" id="UP001559623"/>
    </source>
</evidence>
<organism evidence="1 2">
    <name type="scientific">Selenomonas sputigena</name>
    <dbReference type="NCBI Taxonomy" id="69823"/>
    <lineage>
        <taxon>Bacteria</taxon>
        <taxon>Bacillati</taxon>
        <taxon>Bacillota</taxon>
        <taxon>Negativicutes</taxon>
        <taxon>Selenomonadales</taxon>
        <taxon>Selenomonadaceae</taxon>
        <taxon>Selenomonas</taxon>
    </lineage>
</organism>
<proteinExistence type="predicted"/>
<gene>
    <name evidence="1" type="ORF">QCO44_10485</name>
</gene>
<name>A0ABV3X786_9FIRM</name>
<dbReference type="Proteomes" id="UP001559623">
    <property type="component" value="Unassembled WGS sequence"/>
</dbReference>
<protein>
    <submittedName>
        <fullName evidence="1">Uncharacterized protein</fullName>
    </submittedName>
</protein>